<feature type="modified residue" description="N6-(pyridoxal phosphate)lysine" evidence="11">
    <location>
        <position position="107"/>
    </location>
</feature>
<dbReference type="Gene3D" id="3.40.50.1100">
    <property type="match status" value="2"/>
</dbReference>
<evidence type="ECO:0000313" key="14">
    <source>
        <dbReference type="Proteomes" id="UP000819052"/>
    </source>
</evidence>
<dbReference type="InterPro" id="IPR006654">
    <property type="entry name" value="Trp_synth_beta"/>
</dbReference>
<dbReference type="SUPFAM" id="SSF53686">
    <property type="entry name" value="Tryptophan synthase beta subunit-like PLP-dependent enzymes"/>
    <property type="match status" value="1"/>
</dbReference>
<dbReference type="InterPro" id="IPR023026">
    <property type="entry name" value="Trp_synth_beta/beta-like"/>
</dbReference>
<proteinExistence type="inferred from homology"/>
<dbReference type="PROSITE" id="PS00168">
    <property type="entry name" value="TRP_SYNTHASE_BETA"/>
    <property type="match status" value="1"/>
</dbReference>
<evidence type="ECO:0000256" key="8">
    <source>
        <dbReference type="ARBA" id="ARBA00023141"/>
    </source>
</evidence>
<dbReference type="Proteomes" id="UP000819052">
    <property type="component" value="Unassembled WGS sequence"/>
</dbReference>
<comment type="catalytic activity">
    <reaction evidence="10 11">
        <text>(1S,2R)-1-C-(indol-3-yl)glycerol 3-phosphate + L-serine = D-glyceraldehyde 3-phosphate + L-tryptophan + H2O</text>
        <dbReference type="Rhea" id="RHEA:10532"/>
        <dbReference type="ChEBI" id="CHEBI:15377"/>
        <dbReference type="ChEBI" id="CHEBI:33384"/>
        <dbReference type="ChEBI" id="CHEBI:57912"/>
        <dbReference type="ChEBI" id="CHEBI:58866"/>
        <dbReference type="ChEBI" id="CHEBI:59776"/>
        <dbReference type="EC" id="4.2.1.20"/>
    </reaction>
</comment>
<comment type="function">
    <text evidence="11">The beta subunit is responsible for the synthesis of L-tryptophan from indole and L-serine.</text>
</comment>
<dbReference type="CDD" id="cd06446">
    <property type="entry name" value="Trp-synth_B"/>
    <property type="match status" value="1"/>
</dbReference>
<evidence type="ECO:0000256" key="3">
    <source>
        <dbReference type="ARBA" id="ARBA00009982"/>
    </source>
</evidence>
<evidence type="ECO:0000256" key="6">
    <source>
        <dbReference type="ARBA" id="ARBA00022822"/>
    </source>
</evidence>
<evidence type="ECO:0000256" key="7">
    <source>
        <dbReference type="ARBA" id="ARBA00022898"/>
    </source>
</evidence>
<comment type="cofactor">
    <cofactor evidence="1 11">
        <name>pyridoxal 5'-phosphate</name>
        <dbReference type="ChEBI" id="CHEBI:597326"/>
    </cofactor>
</comment>
<comment type="pathway">
    <text evidence="2 11">Amino-acid biosynthesis; L-tryptophan biosynthesis; L-tryptophan from chorismate: step 5/5.</text>
</comment>
<dbReference type="PANTHER" id="PTHR48077">
    <property type="entry name" value="TRYPTOPHAN SYNTHASE-RELATED"/>
    <property type="match status" value="1"/>
</dbReference>
<dbReference type="EMBL" id="VVIW01000005">
    <property type="protein sequence ID" value="NHZ40789.1"/>
    <property type="molecule type" value="Genomic_DNA"/>
</dbReference>
<feature type="domain" description="Tryptophan synthase beta chain-like PALP" evidence="12">
    <location>
        <begin position="73"/>
        <end position="397"/>
    </location>
</feature>
<evidence type="ECO:0000256" key="9">
    <source>
        <dbReference type="ARBA" id="ARBA00023239"/>
    </source>
</evidence>
<comment type="caution">
    <text evidence="13">The sequence shown here is derived from an EMBL/GenBank/DDBJ whole genome shotgun (WGS) entry which is preliminary data.</text>
</comment>
<evidence type="ECO:0000256" key="11">
    <source>
        <dbReference type="HAMAP-Rule" id="MF_00133"/>
    </source>
</evidence>
<dbReference type="InterPro" id="IPR036052">
    <property type="entry name" value="TrpB-like_PALP_sf"/>
</dbReference>
<dbReference type="EC" id="4.2.1.20" evidence="11"/>
<evidence type="ECO:0000313" key="13">
    <source>
        <dbReference type="EMBL" id="NHZ40789.1"/>
    </source>
</evidence>
<dbReference type="InterPro" id="IPR001926">
    <property type="entry name" value="TrpB-like_PALP"/>
</dbReference>
<evidence type="ECO:0000256" key="4">
    <source>
        <dbReference type="ARBA" id="ARBA00011270"/>
    </source>
</evidence>
<dbReference type="PANTHER" id="PTHR48077:SF3">
    <property type="entry name" value="TRYPTOPHAN SYNTHASE"/>
    <property type="match status" value="1"/>
</dbReference>
<sequence>MKNAPVRAAAAPIFQTSDYQLPDARGHFGPYGGAFVAETLTHALAELKEAYAKYSHDPEFLDEFRYELKHFVGRPSPIYHAKRWSEQQGGAQIFFKREDLNHTGAHKINNVIGQALLAKRMGKPRIIAETGAGQHGVATATICARFGLECVVYMGSEDVKRQAQNVYRMKLLGATVVPVESGSKTLKDALNEAMRDWVTNIENTFYIIGTVAGPHPYPMMVRDFQSVIGEECLVQMPELAGRQPDYVLACIGGGSNAMGIFYPYIDEKNVKLIGVEAAGEGLDSGKHSASLTAGIPGVLHGNRTYLLQDENGQIIETHSVSAGLDYPGVGPEHAWLKDLGRAQYVSVTDDEALQAFHDCCHIEGIIPALESSHALAYAAKLAATLPKEQLILVNLSGRGDKDMHTVAERMGLDFS</sequence>
<comment type="subunit">
    <text evidence="4 11">Tetramer of two alpha and two beta chains.</text>
</comment>
<dbReference type="HAMAP" id="MF_00133">
    <property type="entry name" value="Trp_synth_beta"/>
    <property type="match status" value="1"/>
</dbReference>
<evidence type="ECO:0000256" key="2">
    <source>
        <dbReference type="ARBA" id="ARBA00004733"/>
    </source>
</evidence>
<dbReference type="InterPro" id="IPR006653">
    <property type="entry name" value="Trp_synth_b_CS"/>
</dbReference>
<evidence type="ECO:0000256" key="10">
    <source>
        <dbReference type="ARBA" id="ARBA00049047"/>
    </source>
</evidence>
<gene>
    <name evidence="11 13" type="primary">trpB</name>
    <name evidence="13" type="ORF">F1609_11565</name>
</gene>
<evidence type="ECO:0000259" key="12">
    <source>
        <dbReference type="Pfam" id="PF00291"/>
    </source>
</evidence>
<reference evidence="13 14" key="1">
    <citation type="submission" date="2019-09" db="EMBL/GenBank/DDBJ databases">
        <title>Taxonomy of Antarctic Massilia spp.: description of Massilia rubra sp. nov., Massilia aquatica sp. nov., Massilia mucilaginosa sp. nov., Massilia frigida sp. nov. isolated from streams, lakes and regoliths.</title>
        <authorList>
            <person name="Holochova P."/>
            <person name="Sedlacek I."/>
            <person name="Kralova S."/>
            <person name="Maslanova I."/>
            <person name="Busse H.-J."/>
            <person name="Stankova E."/>
            <person name="Vrbovska V."/>
            <person name="Kovarovic V."/>
            <person name="Bartak M."/>
            <person name="Svec P."/>
            <person name="Pantucek R."/>
        </authorList>
    </citation>
    <scope>NUCLEOTIDE SEQUENCE [LARGE SCALE GENOMIC DNA]</scope>
    <source>
        <strain evidence="13 14">CCM 8693</strain>
    </source>
</reference>
<keyword evidence="6 11" id="KW-0822">Tryptophan biosynthesis</keyword>
<evidence type="ECO:0000256" key="1">
    <source>
        <dbReference type="ARBA" id="ARBA00001933"/>
    </source>
</evidence>
<keyword evidence="7 11" id="KW-0663">Pyridoxal phosphate</keyword>
<name>A0ABX0MB40_9BURK</name>
<evidence type="ECO:0000256" key="5">
    <source>
        <dbReference type="ARBA" id="ARBA00022605"/>
    </source>
</evidence>
<comment type="similarity">
    <text evidence="3 11">Belongs to the TrpB family.</text>
</comment>
<protein>
    <recommendedName>
        <fullName evidence="11">Tryptophan synthase beta chain</fullName>
        <ecNumber evidence="11">4.2.1.20</ecNumber>
    </recommendedName>
</protein>
<keyword evidence="9 11" id="KW-0456">Lyase</keyword>
<dbReference type="NCBIfam" id="TIGR00263">
    <property type="entry name" value="trpB"/>
    <property type="match status" value="1"/>
</dbReference>
<accession>A0ABX0MB40</accession>
<dbReference type="RefSeq" id="WP_167076592.1">
    <property type="nucleotide sequence ID" value="NZ_VVIW01000005.1"/>
</dbReference>
<keyword evidence="8 11" id="KW-0057">Aromatic amino acid biosynthesis</keyword>
<keyword evidence="5 11" id="KW-0028">Amino-acid biosynthesis</keyword>
<dbReference type="PIRSF" id="PIRSF001413">
    <property type="entry name" value="Trp_syn_beta"/>
    <property type="match status" value="1"/>
</dbReference>
<keyword evidence="14" id="KW-1185">Reference proteome</keyword>
<dbReference type="Pfam" id="PF00291">
    <property type="entry name" value="PALP"/>
    <property type="match status" value="1"/>
</dbReference>
<organism evidence="13 14">
    <name type="scientific">Massilia aquatica</name>
    <dbReference type="NCBI Taxonomy" id="2609000"/>
    <lineage>
        <taxon>Bacteria</taxon>
        <taxon>Pseudomonadati</taxon>
        <taxon>Pseudomonadota</taxon>
        <taxon>Betaproteobacteria</taxon>
        <taxon>Burkholderiales</taxon>
        <taxon>Oxalobacteraceae</taxon>
        <taxon>Telluria group</taxon>
        <taxon>Massilia</taxon>
    </lineage>
</organism>
<dbReference type="GO" id="GO:0004834">
    <property type="term" value="F:tryptophan synthase activity"/>
    <property type="evidence" value="ECO:0007669"/>
    <property type="project" value="UniProtKB-EC"/>
</dbReference>